<feature type="domain" description="NodB homology" evidence="7">
    <location>
        <begin position="61"/>
        <end position="239"/>
    </location>
</feature>
<dbReference type="Pfam" id="PF01522">
    <property type="entry name" value="Polysacc_deac_1"/>
    <property type="match status" value="1"/>
</dbReference>
<dbReference type="PANTHER" id="PTHR10587:SF133">
    <property type="entry name" value="CHITIN DEACETYLASE 1-RELATED"/>
    <property type="match status" value="1"/>
</dbReference>
<evidence type="ECO:0000256" key="2">
    <source>
        <dbReference type="ARBA" id="ARBA00010973"/>
    </source>
</evidence>
<evidence type="ECO:0000313" key="9">
    <source>
        <dbReference type="Proteomes" id="UP000314011"/>
    </source>
</evidence>
<dbReference type="Proteomes" id="UP000314011">
    <property type="component" value="Unassembled WGS sequence"/>
</dbReference>
<evidence type="ECO:0000256" key="6">
    <source>
        <dbReference type="ARBA" id="ARBA00032976"/>
    </source>
</evidence>
<evidence type="ECO:0000256" key="3">
    <source>
        <dbReference type="ARBA" id="ARBA00020071"/>
    </source>
</evidence>
<evidence type="ECO:0000256" key="1">
    <source>
        <dbReference type="ARBA" id="ARBA00003236"/>
    </source>
</evidence>
<dbReference type="PANTHER" id="PTHR10587">
    <property type="entry name" value="GLYCOSYL TRANSFERASE-RELATED"/>
    <property type="match status" value="1"/>
</dbReference>
<proteinExistence type="inferred from homology"/>
<dbReference type="EMBL" id="VFFF01000001">
    <property type="protein sequence ID" value="TNY32166.1"/>
    <property type="molecule type" value="Genomic_DNA"/>
</dbReference>
<dbReference type="SUPFAM" id="SSF88713">
    <property type="entry name" value="Glycoside hydrolase/deacetylase"/>
    <property type="match status" value="1"/>
</dbReference>
<dbReference type="Gene3D" id="3.20.20.370">
    <property type="entry name" value="Glycoside hydrolase/deacetylase"/>
    <property type="match status" value="1"/>
</dbReference>
<organism evidence="8 9">
    <name type="scientific">Pelagovum pacificum</name>
    <dbReference type="NCBI Taxonomy" id="2588711"/>
    <lineage>
        <taxon>Bacteria</taxon>
        <taxon>Pseudomonadati</taxon>
        <taxon>Pseudomonadota</taxon>
        <taxon>Alphaproteobacteria</taxon>
        <taxon>Rhodobacterales</taxon>
        <taxon>Paracoccaceae</taxon>
        <taxon>Pelagovum</taxon>
    </lineage>
</organism>
<comment type="function">
    <text evidence="1">Is involved in generating a small heat-stable compound (Nod), an acylated oligomer of N-acetylglucosamine, that stimulates mitosis in various plant protoplasts.</text>
</comment>
<protein>
    <recommendedName>
        <fullName evidence="3">Chitooligosaccharide deacetylase</fullName>
    </recommendedName>
    <alternativeName>
        <fullName evidence="6">Nodulation protein B</fullName>
    </alternativeName>
</protein>
<reference evidence="8 9" key="1">
    <citation type="submission" date="2019-06" db="EMBL/GenBank/DDBJ databases">
        <title>Genome of new Rhodobacteraceae sp. SM1903.</title>
        <authorList>
            <person name="Ren X."/>
        </authorList>
    </citation>
    <scope>NUCLEOTIDE SEQUENCE [LARGE SCALE GENOMIC DNA]</scope>
    <source>
        <strain evidence="8 9">SM1903</strain>
    </source>
</reference>
<evidence type="ECO:0000259" key="7">
    <source>
        <dbReference type="PROSITE" id="PS51677"/>
    </source>
</evidence>
<evidence type="ECO:0000256" key="5">
    <source>
        <dbReference type="ARBA" id="ARBA00022801"/>
    </source>
</evidence>
<dbReference type="InterPro" id="IPR011330">
    <property type="entry name" value="Glyco_hydro/deAcase_b/a-brl"/>
</dbReference>
<dbReference type="InterPro" id="IPR002509">
    <property type="entry name" value="NODB_dom"/>
</dbReference>
<dbReference type="PROSITE" id="PS51318">
    <property type="entry name" value="TAT"/>
    <property type="match status" value="1"/>
</dbReference>
<dbReference type="GO" id="GO:0016020">
    <property type="term" value="C:membrane"/>
    <property type="evidence" value="ECO:0007669"/>
    <property type="project" value="TreeGrafter"/>
</dbReference>
<keyword evidence="4" id="KW-0479">Metal-binding</keyword>
<comment type="caution">
    <text evidence="8">The sequence shown here is derived from an EMBL/GenBank/DDBJ whole genome shotgun (WGS) entry which is preliminary data.</text>
</comment>
<gene>
    <name evidence="8" type="ORF">FHY64_02385</name>
</gene>
<sequence length="259" mass="29050">MSWGDIPLNLIDRRTFLSSAASALALSAIPEYAAAQGIIALPDDIVHNEAATVTAVRTQQPTVAMTFDDGPHPTLTPQLLNILRQRNIKATFFLIGNRVVRWPEIVRRIAAEGHEIGNHSWSHPFLDRRSDQNVMAEIDATTNAIYQITGRPPVTFRPPYGAFSRRQRSMLHESRRLPTVLWSVDPQDWRRPGANVVANRIVSGCRPGAIILSHDIHAGTIAAMPATLDALRQRGMRFMTVSQMLGWPTWQSRHFRRLS</sequence>
<dbReference type="OrthoDB" id="9784220at2"/>
<comment type="similarity">
    <text evidence="2">Belongs to the polysaccharide deacetylase family.</text>
</comment>
<dbReference type="InterPro" id="IPR050248">
    <property type="entry name" value="Polysacc_deacetylase_ArnD"/>
</dbReference>
<keyword evidence="9" id="KW-1185">Reference proteome</keyword>
<dbReference type="PROSITE" id="PS51677">
    <property type="entry name" value="NODB"/>
    <property type="match status" value="1"/>
</dbReference>
<dbReference type="InterPro" id="IPR006311">
    <property type="entry name" value="TAT_signal"/>
</dbReference>
<dbReference type="GO" id="GO:0005975">
    <property type="term" value="P:carbohydrate metabolic process"/>
    <property type="evidence" value="ECO:0007669"/>
    <property type="project" value="InterPro"/>
</dbReference>
<accession>A0A5C5GEY8</accession>
<dbReference type="GO" id="GO:0046872">
    <property type="term" value="F:metal ion binding"/>
    <property type="evidence" value="ECO:0007669"/>
    <property type="project" value="UniProtKB-KW"/>
</dbReference>
<dbReference type="GO" id="GO:0016810">
    <property type="term" value="F:hydrolase activity, acting on carbon-nitrogen (but not peptide) bonds"/>
    <property type="evidence" value="ECO:0007669"/>
    <property type="project" value="InterPro"/>
</dbReference>
<dbReference type="CDD" id="cd10917">
    <property type="entry name" value="CE4_NodB_like_6s_7s"/>
    <property type="match status" value="1"/>
</dbReference>
<dbReference type="AlphaFoldDB" id="A0A5C5GEY8"/>
<evidence type="ECO:0000313" key="8">
    <source>
        <dbReference type="EMBL" id="TNY32166.1"/>
    </source>
</evidence>
<keyword evidence="5" id="KW-0378">Hydrolase</keyword>
<evidence type="ECO:0000256" key="4">
    <source>
        <dbReference type="ARBA" id="ARBA00022723"/>
    </source>
</evidence>
<name>A0A5C5GEY8_9RHOB</name>